<evidence type="ECO:0000259" key="13">
    <source>
        <dbReference type="PROSITE" id="PS50941"/>
    </source>
</evidence>
<accession>A0A5N5WHM9</accession>
<dbReference type="Pfam" id="PF00704">
    <property type="entry name" value="Glyco_hydro_18"/>
    <property type="match status" value="1"/>
</dbReference>
<dbReference type="InterPro" id="IPR001002">
    <property type="entry name" value="Chitin-bd_1"/>
</dbReference>
<dbReference type="GO" id="GO:0000272">
    <property type="term" value="P:polysaccharide catabolic process"/>
    <property type="evidence" value="ECO:0007669"/>
    <property type="project" value="UniProtKB-KW"/>
</dbReference>
<dbReference type="InterPro" id="IPR029070">
    <property type="entry name" value="Chitinase_insertion_sf"/>
</dbReference>
<dbReference type="SUPFAM" id="SSF57016">
    <property type="entry name" value="Plant lectins/antimicrobial peptides"/>
    <property type="match status" value="1"/>
</dbReference>
<dbReference type="InterPro" id="IPR018371">
    <property type="entry name" value="Chitin-binding_1_CS"/>
</dbReference>
<dbReference type="GO" id="GO:0006032">
    <property type="term" value="P:chitin catabolic process"/>
    <property type="evidence" value="ECO:0007669"/>
    <property type="project" value="UniProtKB-KW"/>
</dbReference>
<dbReference type="InterPro" id="IPR001579">
    <property type="entry name" value="Glyco_hydro_18_chit_AS"/>
</dbReference>
<dbReference type="PANTHER" id="PTHR11177:SF402">
    <property type="entry name" value="CHITINASE"/>
    <property type="match status" value="1"/>
</dbReference>
<keyword evidence="6" id="KW-0146">Chitin degradation</keyword>
<evidence type="ECO:0000256" key="8">
    <source>
        <dbReference type="ARBA" id="ARBA00023277"/>
    </source>
</evidence>
<dbReference type="Pfam" id="PF00187">
    <property type="entry name" value="Chitin_bind_1"/>
    <property type="match status" value="1"/>
</dbReference>
<feature type="disulfide bond" evidence="11">
    <location>
        <begin position="89"/>
        <end position="93"/>
    </location>
</feature>
<dbReference type="InterPro" id="IPR050314">
    <property type="entry name" value="Glycosyl_Hydrlase_18"/>
</dbReference>
<feature type="disulfide bond" evidence="11">
    <location>
        <begin position="66"/>
        <end position="78"/>
    </location>
</feature>
<evidence type="ECO:0000256" key="5">
    <source>
        <dbReference type="ARBA" id="ARBA00022801"/>
    </source>
</evidence>
<dbReference type="Proteomes" id="UP000326565">
    <property type="component" value="Unassembled WGS sequence"/>
</dbReference>
<dbReference type="InterPro" id="IPR017853">
    <property type="entry name" value="GH"/>
</dbReference>
<keyword evidence="16" id="KW-1185">Reference proteome</keyword>
<dbReference type="Gene3D" id="3.30.60.10">
    <property type="entry name" value="Endochitinase-like"/>
    <property type="match status" value="2"/>
</dbReference>
<dbReference type="GO" id="GO:0008061">
    <property type="term" value="F:chitin binding"/>
    <property type="evidence" value="ECO:0007669"/>
    <property type="project" value="UniProtKB-UniRule"/>
</dbReference>
<dbReference type="PROSITE" id="PS50941">
    <property type="entry name" value="CHIT_BIND_I_2"/>
    <property type="match status" value="1"/>
</dbReference>
<dbReference type="SUPFAM" id="SSF54556">
    <property type="entry name" value="Chitinase insertion domain"/>
    <property type="match status" value="1"/>
</dbReference>
<gene>
    <name evidence="15" type="ORF">BDV29DRAFT_196212</name>
</gene>
<dbReference type="InterPro" id="IPR011583">
    <property type="entry name" value="Chitinase_II/V-like_cat"/>
</dbReference>
<evidence type="ECO:0000256" key="11">
    <source>
        <dbReference type="PROSITE-ProRule" id="PRU00261"/>
    </source>
</evidence>
<dbReference type="SUPFAM" id="SSF51445">
    <property type="entry name" value="(Trans)glycosidases"/>
    <property type="match status" value="1"/>
</dbReference>
<keyword evidence="10" id="KW-0624">Polysaccharide degradation</keyword>
<comment type="similarity">
    <text evidence="2">Belongs to the glycosyl hydrolase 18 family. Chitinase class V subfamily.</text>
</comment>
<evidence type="ECO:0000256" key="6">
    <source>
        <dbReference type="ARBA" id="ARBA00023024"/>
    </source>
</evidence>
<dbReference type="AlphaFoldDB" id="A0A5N5WHM9"/>
<dbReference type="OrthoDB" id="73875at2759"/>
<evidence type="ECO:0000256" key="9">
    <source>
        <dbReference type="ARBA" id="ARBA00023295"/>
    </source>
</evidence>
<dbReference type="PROSITE" id="PS00026">
    <property type="entry name" value="CHIT_BIND_I_1"/>
    <property type="match status" value="1"/>
</dbReference>
<evidence type="ECO:0000259" key="14">
    <source>
        <dbReference type="PROSITE" id="PS51910"/>
    </source>
</evidence>
<evidence type="ECO:0000256" key="7">
    <source>
        <dbReference type="ARBA" id="ARBA00023026"/>
    </source>
</evidence>
<comment type="caution">
    <text evidence="11">Lacks conserved residue(s) required for the propagation of feature annotation.</text>
</comment>
<name>A0A5N5WHM9_9EURO</name>
<organism evidence="15 16">
    <name type="scientific">Aspergillus leporis</name>
    <dbReference type="NCBI Taxonomy" id="41062"/>
    <lineage>
        <taxon>Eukaryota</taxon>
        <taxon>Fungi</taxon>
        <taxon>Dikarya</taxon>
        <taxon>Ascomycota</taxon>
        <taxon>Pezizomycotina</taxon>
        <taxon>Eurotiomycetes</taxon>
        <taxon>Eurotiomycetidae</taxon>
        <taxon>Eurotiales</taxon>
        <taxon>Aspergillaceae</taxon>
        <taxon>Aspergillus</taxon>
        <taxon>Aspergillus subgen. Circumdati</taxon>
    </lineage>
</organism>
<evidence type="ECO:0000256" key="12">
    <source>
        <dbReference type="RuleBase" id="RU000489"/>
    </source>
</evidence>
<keyword evidence="11" id="KW-1015">Disulfide bond</keyword>
<dbReference type="InterPro" id="IPR036861">
    <property type="entry name" value="Endochitinase-like_sf"/>
</dbReference>
<keyword evidence="7" id="KW-0843">Virulence</keyword>
<reference evidence="15 16" key="1">
    <citation type="submission" date="2019-04" db="EMBL/GenBank/DDBJ databases">
        <title>Friends and foes A comparative genomics study of 23 Aspergillus species from section Flavi.</title>
        <authorList>
            <consortium name="DOE Joint Genome Institute"/>
            <person name="Kjaerbolling I."/>
            <person name="Vesth T."/>
            <person name="Frisvad J.C."/>
            <person name="Nybo J.L."/>
            <person name="Theobald S."/>
            <person name="Kildgaard S."/>
            <person name="Isbrandt T."/>
            <person name="Kuo A."/>
            <person name="Sato A."/>
            <person name="Lyhne E.K."/>
            <person name="Kogle M.E."/>
            <person name="Wiebenga A."/>
            <person name="Kun R.S."/>
            <person name="Lubbers R.J."/>
            <person name="Makela M.R."/>
            <person name="Barry K."/>
            <person name="Chovatia M."/>
            <person name="Clum A."/>
            <person name="Daum C."/>
            <person name="Haridas S."/>
            <person name="He G."/>
            <person name="LaButti K."/>
            <person name="Lipzen A."/>
            <person name="Mondo S."/>
            <person name="Riley R."/>
            <person name="Salamov A."/>
            <person name="Simmons B.A."/>
            <person name="Magnuson J.K."/>
            <person name="Henrissat B."/>
            <person name="Mortensen U.H."/>
            <person name="Larsen T.O."/>
            <person name="Devries R.P."/>
            <person name="Grigoriev I.V."/>
            <person name="Machida M."/>
            <person name="Baker S.E."/>
            <person name="Andersen M.R."/>
        </authorList>
    </citation>
    <scope>NUCLEOTIDE SEQUENCE [LARGE SCALE GENOMIC DNA]</scope>
    <source>
        <strain evidence="15 16">CBS 151.66</strain>
    </source>
</reference>
<keyword evidence="5 12" id="KW-0378">Hydrolase</keyword>
<evidence type="ECO:0000313" key="15">
    <source>
        <dbReference type="EMBL" id="KAB8067729.1"/>
    </source>
</evidence>
<keyword evidence="4 11" id="KW-0147">Chitin-binding</keyword>
<proteinExistence type="inferred from homology"/>
<protein>
    <recommendedName>
        <fullName evidence="3">chitinase</fullName>
        <ecNumber evidence="3">3.2.1.14</ecNumber>
    </recommendedName>
</protein>
<dbReference type="Gene3D" id="3.20.20.80">
    <property type="entry name" value="Glycosidases"/>
    <property type="match status" value="1"/>
</dbReference>
<dbReference type="EMBL" id="ML732452">
    <property type="protein sequence ID" value="KAB8067729.1"/>
    <property type="molecule type" value="Genomic_DNA"/>
</dbReference>
<feature type="domain" description="GH18" evidence="14">
    <location>
        <begin position="108"/>
        <end position="457"/>
    </location>
</feature>
<dbReference type="Gene3D" id="3.10.50.10">
    <property type="match status" value="1"/>
</dbReference>
<sequence length="1014" mass="109794">MAAIQQLVHGSLRPSSEAEKCDTGCCSKEGFCGFGPDFCGDDVCISTCDALINQNLEYAKTPGTKCPLNVCCSEFGFCGTTEEFCGSGCQSGCDAVNQPSCSGTSSEAMYIGYYKGWNPDQPCDVVLPENINVNPWIHFYYSFAGIDSSDFTITTTNNNDKKYWSKFTVLKKKKPSLKIYILVRGWDVGGKVFSDMVRFSGTHKTFIDSAISMMTEYGFDGINIDWEYSIINNHNKLSSEMSGSPRDTINLMIFLSKLRIVVGNNFGLISFNITNMTKYIDHFNFMSYNIHGTWDGRTSKWTSSVVNPHTNLTEISAGLDLLWRNSIEPSKVLLGLGFYGRLFKLADSSCNTPGCDFYTENNSTGGAVAGECTGTSGFLSDYEISRIISDYSVNVHYDEAAGVNWMTWSGDQWVSFDNGRTLKQKADFANDKYLGGLFSWTLDLGGPNSLKNPNGMTADDISMDGARVEGGSDGTGLLYVGLEVFGDPPTVTAIAPVSIIFPRSVMSSPTTIDFGAGYPTSLEVAWSTTKTVTIGSITTATSTVTRYIMPTTIPLPPITMNTVNYYNWNISDIVTPSMGLLIPSIEIPPVIVTNHPNPLNETGVTHSPLATRTVSIPPWSWTTDGTKYPTVTFTEGDPPGPTCTANCGHKCYSFCNGPCLTDCGTESLSSFIDPEDPNTPSVSKCSGPGCLNGKCTDSSLCIERGCTGGDCKNRICVGDDCIPTACTGSDCDNRHCNSDKCQDHGCIGDNCNGSSRKNNHDKDNDNNDDNSGGGGCLGTYYSHTDFTCTGPHCRIITCSGPGCINGICMGEGCKTKDSNYKNKEVDSCTTYISSVLIILVSTYSTTMVTSHCETITACAAKPTTVTSIINKNSLNKDTISNIDYGMSDDPSITSFLNEQMSSFFASAFTTTTTSTTSTTTTETIASSTKTSSITPIPSEISYNCDGSSRCKYFPKMRVFYDMAKSFLKDNIIYRNIEKGMNSRTYYTDGKNAGYGYGVFVEGHNCQMTGDVLAA</sequence>
<dbReference type="GO" id="GO:0008843">
    <property type="term" value="F:endochitinase activity"/>
    <property type="evidence" value="ECO:0007669"/>
    <property type="project" value="UniProtKB-EC"/>
</dbReference>
<dbReference type="EC" id="3.2.1.14" evidence="3"/>
<comment type="catalytic activity">
    <reaction evidence="1">
        <text>Random endo-hydrolysis of N-acetyl-beta-D-glucosaminide (1-&gt;4)-beta-linkages in chitin and chitodextrins.</text>
        <dbReference type="EC" id="3.2.1.14"/>
    </reaction>
</comment>
<dbReference type="PROSITE" id="PS51910">
    <property type="entry name" value="GH18_2"/>
    <property type="match status" value="1"/>
</dbReference>
<feature type="disulfide bond" evidence="11">
    <location>
        <begin position="71"/>
        <end position="85"/>
    </location>
</feature>
<dbReference type="SMART" id="SM00270">
    <property type="entry name" value="ChtBD1"/>
    <property type="match status" value="2"/>
</dbReference>
<evidence type="ECO:0000313" key="16">
    <source>
        <dbReference type="Proteomes" id="UP000326565"/>
    </source>
</evidence>
<dbReference type="PANTHER" id="PTHR11177">
    <property type="entry name" value="CHITINASE"/>
    <property type="match status" value="1"/>
</dbReference>
<keyword evidence="8" id="KW-0119">Carbohydrate metabolism</keyword>
<dbReference type="CDD" id="cd00035">
    <property type="entry name" value="ChtBD1"/>
    <property type="match status" value="1"/>
</dbReference>
<dbReference type="PROSITE" id="PS01095">
    <property type="entry name" value="GH18_1"/>
    <property type="match status" value="1"/>
</dbReference>
<dbReference type="SMART" id="SM00636">
    <property type="entry name" value="Glyco_18"/>
    <property type="match status" value="1"/>
</dbReference>
<evidence type="ECO:0000256" key="4">
    <source>
        <dbReference type="ARBA" id="ARBA00022669"/>
    </source>
</evidence>
<feature type="domain" description="Chitin-binding type-1" evidence="13">
    <location>
        <begin position="45"/>
        <end position="95"/>
    </location>
</feature>
<dbReference type="InterPro" id="IPR001223">
    <property type="entry name" value="Glyco_hydro18_cat"/>
</dbReference>
<evidence type="ECO:0000256" key="10">
    <source>
        <dbReference type="ARBA" id="ARBA00023326"/>
    </source>
</evidence>
<keyword evidence="9 12" id="KW-0326">Glycosidase</keyword>
<evidence type="ECO:0000256" key="1">
    <source>
        <dbReference type="ARBA" id="ARBA00000822"/>
    </source>
</evidence>
<evidence type="ECO:0000256" key="3">
    <source>
        <dbReference type="ARBA" id="ARBA00012729"/>
    </source>
</evidence>
<evidence type="ECO:0000256" key="2">
    <source>
        <dbReference type="ARBA" id="ARBA00008682"/>
    </source>
</evidence>